<dbReference type="SUPFAM" id="SSF50156">
    <property type="entry name" value="PDZ domain-like"/>
    <property type="match status" value="1"/>
</dbReference>
<dbReference type="Pfam" id="PF03572">
    <property type="entry name" value="Peptidase_S41"/>
    <property type="match status" value="1"/>
</dbReference>
<dbReference type="SMART" id="SM00228">
    <property type="entry name" value="PDZ"/>
    <property type="match status" value="1"/>
</dbReference>
<feature type="domain" description="PDZ" evidence="6">
    <location>
        <begin position="94"/>
        <end position="176"/>
    </location>
</feature>
<dbReference type="AlphaFoldDB" id="A0A0G1AGA2"/>
<evidence type="ECO:0000256" key="4">
    <source>
        <dbReference type="ARBA" id="ARBA00022825"/>
    </source>
</evidence>
<dbReference type="NCBIfam" id="TIGR00225">
    <property type="entry name" value="prc"/>
    <property type="match status" value="1"/>
</dbReference>
<dbReference type="Proteomes" id="UP000034160">
    <property type="component" value="Unassembled WGS sequence"/>
</dbReference>
<accession>A0A0G1AGA2</accession>
<name>A0A0G1AGA2_9BACT</name>
<dbReference type="Pfam" id="PF22694">
    <property type="entry name" value="CtpB_N-like"/>
    <property type="match status" value="1"/>
</dbReference>
<dbReference type="STRING" id="1618356.UU93_C0002G0044"/>
<dbReference type="InterPro" id="IPR004447">
    <property type="entry name" value="Peptidase_S41A"/>
</dbReference>
<evidence type="ECO:0000313" key="8">
    <source>
        <dbReference type="Proteomes" id="UP000034160"/>
    </source>
</evidence>
<dbReference type="Gene3D" id="2.30.42.10">
    <property type="match status" value="1"/>
</dbReference>
<dbReference type="GO" id="GO:0008236">
    <property type="term" value="F:serine-type peptidase activity"/>
    <property type="evidence" value="ECO:0007669"/>
    <property type="project" value="UniProtKB-KW"/>
</dbReference>
<protein>
    <submittedName>
        <fullName evidence="7">Carboxyl-terminal protease</fullName>
    </submittedName>
</protein>
<evidence type="ECO:0000256" key="1">
    <source>
        <dbReference type="ARBA" id="ARBA00009179"/>
    </source>
</evidence>
<keyword evidence="4 5" id="KW-0720">Serine protease</keyword>
<reference evidence="7 8" key="1">
    <citation type="journal article" date="2015" name="Nature">
        <title>rRNA introns, odd ribosomes, and small enigmatic genomes across a large radiation of phyla.</title>
        <authorList>
            <person name="Brown C.T."/>
            <person name="Hug L.A."/>
            <person name="Thomas B.C."/>
            <person name="Sharon I."/>
            <person name="Castelle C.J."/>
            <person name="Singh A."/>
            <person name="Wilkins M.J."/>
            <person name="Williams K.H."/>
            <person name="Banfield J.F."/>
        </authorList>
    </citation>
    <scope>NUCLEOTIDE SEQUENCE [LARGE SCALE GENOMIC DNA]</scope>
</reference>
<dbReference type="GO" id="GO:0030288">
    <property type="term" value="C:outer membrane-bounded periplasmic space"/>
    <property type="evidence" value="ECO:0007669"/>
    <property type="project" value="TreeGrafter"/>
</dbReference>
<evidence type="ECO:0000313" key="7">
    <source>
        <dbReference type="EMBL" id="KKS33116.1"/>
    </source>
</evidence>
<dbReference type="SUPFAM" id="SSF52096">
    <property type="entry name" value="ClpP/crotonase"/>
    <property type="match status" value="1"/>
</dbReference>
<evidence type="ECO:0000256" key="5">
    <source>
        <dbReference type="RuleBase" id="RU004404"/>
    </source>
</evidence>
<dbReference type="GO" id="GO:0004175">
    <property type="term" value="F:endopeptidase activity"/>
    <property type="evidence" value="ECO:0007669"/>
    <property type="project" value="TreeGrafter"/>
</dbReference>
<evidence type="ECO:0000259" key="6">
    <source>
        <dbReference type="PROSITE" id="PS50106"/>
    </source>
</evidence>
<dbReference type="InterPro" id="IPR036034">
    <property type="entry name" value="PDZ_sf"/>
</dbReference>
<dbReference type="SMART" id="SM00245">
    <property type="entry name" value="TSPc"/>
    <property type="match status" value="1"/>
</dbReference>
<keyword evidence="2 5" id="KW-0645">Protease</keyword>
<evidence type="ECO:0000256" key="2">
    <source>
        <dbReference type="ARBA" id="ARBA00022670"/>
    </source>
</evidence>
<dbReference type="EMBL" id="LCCN01000002">
    <property type="protein sequence ID" value="KKS33116.1"/>
    <property type="molecule type" value="Genomic_DNA"/>
</dbReference>
<comment type="caution">
    <text evidence="7">The sequence shown here is derived from an EMBL/GenBank/DDBJ whole genome shotgun (WGS) entry which is preliminary data.</text>
</comment>
<evidence type="ECO:0000256" key="3">
    <source>
        <dbReference type="ARBA" id="ARBA00022801"/>
    </source>
</evidence>
<dbReference type="InterPro" id="IPR029045">
    <property type="entry name" value="ClpP/crotonase-like_dom_sf"/>
</dbReference>
<keyword evidence="3 5" id="KW-0378">Hydrolase</keyword>
<dbReference type="InterPro" id="IPR001478">
    <property type="entry name" value="PDZ"/>
</dbReference>
<comment type="similarity">
    <text evidence="1 5">Belongs to the peptidase S41A family.</text>
</comment>
<sequence length="409" mass="44593">MRKNLFLILITAVIFGGGGYLVGMGQLRFSFANYKPAVVLNKQSTKYQDVDFAQFWAVWDKLNEQYVDKSVLDPKKMVDGAISGMVSALGDPYTVFLPKTQNDEVKADLDGAFEGVGIQLGFKEKILAVVSALDSTPAKRAGVKSGDLIIHIKDVAKNIDRDTNGITLPEAVSIIRGKKGSEVELTLVRESESKPIIVKLVRDTIVVKSATVDLPAGRQDLAILKLNRFGDRTQEEWLDAVEKIANRKPQITGIVLDLRNNPGGYLEGSVYIASEFLPMGKVVVTQQYGDGSKVEHKVTRVGKLLKIPMVVLVNEGSASAAEILAGALQDYKRAKIVGMKSFGKGSVQQPEDFSDGSGIHITVAKWLRPSGDWIDKIGIMPDVEVKVDETATDSTNDTQLEKAMETIRG</sequence>
<proteinExistence type="inferred from homology"/>
<organism evidence="7 8">
    <name type="scientific">Candidatus Amesbacteria bacterium GW2011_GWA2_42_12</name>
    <dbReference type="NCBI Taxonomy" id="1618356"/>
    <lineage>
        <taxon>Bacteria</taxon>
        <taxon>Candidatus Amesiibacteriota</taxon>
    </lineage>
</organism>
<dbReference type="InterPro" id="IPR055210">
    <property type="entry name" value="CtpA/B_N"/>
</dbReference>
<dbReference type="CDD" id="cd07560">
    <property type="entry name" value="Peptidase_S41_CPP"/>
    <property type="match status" value="1"/>
</dbReference>
<dbReference type="PANTHER" id="PTHR32060">
    <property type="entry name" value="TAIL-SPECIFIC PROTEASE"/>
    <property type="match status" value="1"/>
</dbReference>
<dbReference type="CDD" id="cd06782">
    <property type="entry name" value="cpPDZ_CPP-like"/>
    <property type="match status" value="1"/>
</dbReference>
<dbReference type="PROSITE" id="PS50106">
    <property type="entry name" value="PDZ"/>
    <property type="match status" value="1"/>
</dbReference>
<dbReference type="Gene3D" id="3.90.226.10">
    <property type="entry name" value="2-enoyl-CoA Hydratase, Chain A, domain 1"/>
    <property type="match status" value="1"/>
</dbReference>
<dbReference type="InterPro" id="IPR005151">
    <property type="entry name" value="Tail-specific_protease"/>
</dbReference>
<dbReference type="GO" id="GO:0007165">
    <property type="term" value="P:signal transduction"/>
    <property type="evidence" value="ECO:0007669"/>
    <property type="project" value="TreeGrafter"/>
</dbReference>
<dbReference type="PANTHER" id="PTHR32060:SF30">
    <property type="entry name" value="CARBOXY-TERMINAL PROCESSING PROTEASE CTPA"/>
    <property type="match status" value="1"/>
</dbReference>
<dbReference type="GO" id="GO:0006508">
    <property type="term" value="P:proteolysis"/>
    <property type="evidence" value="ECO:0007669"/>
    <property type="project" value="UniProtKB-KW"/>
</dbReference>
<dbReference type="Gene3D" id="3.30.750.44">
    <property type="match status" value="1"/>
</dbReference>
<gene>
    <name evidence="7" type="ORF">UU93_C0002G0044</name>
</gene>